<protein>
    <recommendedName>
        <fullName evidence="2">SPOR domain-containing protein</fullName>
    </recommendedName>
</protein>
<dbReference type="EMBL" id="LVWD01000004">
    <property type="protein sequence ID" value="OAD43142.1"/>
    <property type="molecule type" value="Genomic_DNA"/>
</dbReference>
<proteinExistence type="predicted"/>
<dbReference type="RefSeq" id="WP_066086470.1">
    <property type="nucleotide sequence ID" value="NZ_CP017476.1"/>
</dbReference>
<dbReference type="PROSITE" id="PS51724">
    <property type="entry name" value="SPOR"/>
    <property type="match status" value="1"/>
</dbReference>
<evidence type="ECO:0000313" key="5">
    <source>
        <dbReference type="Proteomes" id="UP000185657"/>
    </source>
</evidence>
<keyword evidence="5" id="KW-1185">Reference proteome</keyword>
<keyword evidence="1" id="KW-0472">Membrane</keyword>
<feature type="transmembrane region" description="Helical" evidence="1">
    <location>
        <begin position="99"/>
        <end position="118"/>
    </location>
</feature>
<evidence type="ECO:0000313" key="6">
    <source>
        <dbReference type="Proteomes" id="UP000185680"/>
    </source>
</evidence>
<dbReference type="GO" id="GO:0042834">
    <property type="term" value="F:peptidoglycan binding"/>
    <property type="evidence" value="ECO:0007669"/>
    <property type="project" value="InterPro"/>
</dbReference>
<dbReference type="SUPFAM" id="SSF110997">
    <property type="entry name" value="Sporulation related repeat"/>
    <property type="match status" value="1"/>
</dbReference>
<dbReference type="EMBL" id="CP017476">
    <property type="protein sequence ID" value="AOW14762.1"/>
    <property type="molecule type" value="Genomic_DNA"/>
</dbReference>
<reference evidence="3 6" key="2">
    <citation type="submission" date="2016-10" db="EMBL/GenBank/DDBJ databases">
        <title>Hydorgenophaga sp. LPB0072 isolated from gastropod.</title>
        <authorList>
            <person name="Kim E."/>
            <person name="Yi H."/>
        </authorList>
    </citation>
    <scope>NUCLEOTIDE SEQUENCE [LARGE SCALE GENOMIC DNA]</scope>
    <source>
        <strain evidence="3 6">LPB0072</strain>
    </source>
</reference>
<feature type="domain" description="SPOR" evidence="2">
    <location>
        <begin position="364"/>
        <end position="442"/>
    </location>
</feature>
<dbReference type="InterPro" id="IPR036680">
    <property type="entry name" value="SPOR-like_sf"/>
</dbReference>
<gene>
    <name evidence="3" type="ORF">LPB072_20005</name>
    <name evidence="4" type="ORF">LPB72_04545</name>
</gene>
<accession>A0A162T3H0</accession>
<keyword evidence="1" id="KW-1133">Transmembrane helix</keyword>
<dbReference type="AlphaFoldDB" id="A0A162T3H0"/>
<feature type="transmembrane region" description="Helical" evidence="1">
    <location>
        <begin position="154"/>
        <end position="172"/>
    </location>
</feature>
<dbReference type="Pfam" id="PF05036">
    <property type="entry name" value="SPOR"/>
    <property type="match status" value="1"/>
</dbReference>
<evidence type="ECO:0000259" key="2">
    <source>
        <dbReference type="PROSITE" id="PS51724"/>
    </source>
</evidence>
<evidence type="ECO:0000313" key="4">
    <source>
        <dbReference type="EMBL" id="OAD43142.1"/>
    </source>
</evidence>
<dbReference type="KEGG" id="hyl:LPB072_20005"/>
<evidence type="ECO:0000256" key="1">
    <source>
        <dbReference type="SAM" id="Phobius"/>
    </source>
</evidence>
<name>A0A162T3H0_9BURK</name>
<keyword evidence="1" id="KW-0812">Transmembrane</keyword>
<sequence>MSDRSEQGESSTARLYRAALGEASAGYYLPLFARFDTQGTAGPVWNGAAALLQPGWLLHHRLWMPLAGYAALAAALALAVAGLWHFAPGWPTGVKLGGSISMLLCLGLVPGLWGSAWLHARVRQRVIKAVKFASTVDVACESLMAEARDRQRRNTWGLAGLLSAVALAVLLWKTVPWPSLLGRADPSVAVSAVASSADRLADPLPAAPAVTSAGSEISMVEAASFRAPATDEVIEATAAVEGPSAAASGSVPAVSAEGTAGTAALQHMENGVQKGIAQTRLVGERPAIQAQPPKPAEASVRAVPLPVERAVSPIAKPPEPKVKSREVPTAALADTVDPAGAAQAADVVKPVVPVAPTGDFTGIRRRVQGFGVAVGMFAVTANAERVVATLSGAGLPVISDSVASSRGELTRVRVGPFERQDQAEKAAAQVKALGLEAKIYAP</sequence>
<evidence type="ECO:0000313" key="3">
    <source>
        <dbReference type="EMBL" id="AOW14762.1"/>
    </source>
</evidence>
<dbReference type="InterPro" id="IPR024399">
    <property type="entry name" value="DUF2628"/>
</dbReference>
<dbReference type="Gene3D" id="3.30.70.1070">
    <property type="entry name" value="Sporulation related repeat"/>
    <property type="match status" value="1"/>
</dbReference>
<organism evidence="3 6">
    <name type="scientific">Hydrogenophaga crassostreae</name>
    <dbReference type="NCBI Taxonomy" id="1763535"/>
    <lineage>
        <taxon>Bacteria</taxon>
        <taxon>Pseudomonadati</taxon>
        <taxon>Pseudomonadota</taxon>
        <taxon>Betaproteobacteria</taxon>
        <taxon>Burkholderiales</taxon>
        <taxon>Comamonadaceae</taxon>
        <taxon>Hydrogenophaga</taxon>
    </lineage>
</organism>
<dbReference type="Pfam" id="PF10947">
    <property type="entry name" value="DUF2628"/>
    <property type="match status" value="1"/>
</dbReference>
<dbReference type="OrthoDB" id="8912395at2"/>
<feature type="transmembrane region" description="Helical" evidence="1">
    <location>
        <begin position="66"/>
        <end position="87"/>
    </location>
</feature>
<dbReference type="Proteomes" id="UP000185657">
    <property type="component" value="Unassembled WGS sequence"/>
</dbReference>
<dbReference type="Proteomes" id="UP000185680">
    <property type="component" value="Chromosome"/>
</dbReference>
<dbReference type="InterPro" id="IPR007730">
    <property type="entry name" value="SPOR-like_dom"/>
</dbReference>
<reference evidence="4 5" key="1">
    <citation type="submission" date="2016-02" db="EMBL/GenBank/DDBJ databases">
        <title>Draft genome sequence of Hydrogenophaga sp. LPB0072.</title>
        <authorList>
            <person name="Shin S.-K."/>
            <person name="Yi H."/>
        </authorList>
    </citation>
    <scope>NUCLEOTIDE SEQUENCE [LARGE SCALE GENOMIC DNA]</scope>
    <source>
        <strain evidence="4 5">LPB0072</strain>
    </source>
</reference>
<dbReference type="STRING" id="1763535.LPB072_20005"/>